<feature type="compositionally biased region" description="Acidic residues" evidence="1">
    <location>
        <begin position="993"/>
        <end position="1015"/>
    </location>
</feature>
<evidence type="ECO:0000313" key="3">
    <source>
        <dbReference type="RefSeq" id="XP_014665289.1"/>
    </source>
</evidence>
<feature type="region of interest" description="Disordered" evidence="1">
    <location>
        <begin position="519"/>
        <end position="579"/>
    </location>
</feature>
<feature type="region of interest" description="Disordered" evidence="1">
    <location>
        <begin position="594"/>
        <end position="775"/>
    </location>
</feature>
<accession>A0ABM1DZB8</accession>
<feature type="compositionally biased region" description="Basic and acidic residues" evidence="1">
    <location>
        <begin position="356"/>
        <end position="367"/>
    </location>
</feature>
<feature type="compositionally biased region" description="Basic and acidic residues" evidence="1">
    <location>
        <begin position="1372"/>
        <end position="1384"/>
    </location>
</feature>
<feature type="region of interest" description="Disordered" evidence="1">
    <location>
        <begin position="807"/>
        <end position="949"/>
    </location>
</feature>
<feature type="compositionally biased region" description="Acidic residues" evidence="1">
    <location>
        <begin position="666"/>
        <end position="676"/>
    </location>
</feature>
<dbReference type="GeneID" id="106807470"/>
<feature type="compositionally biased region" description="Basic and acidic residues" evidence="1">
    <location>
        <begin position="151"/>
        <end position="165"/>
    </location>
</feature>
<feature type="compositionally biased region" description="Basic and acidic residues" evidence="1">
    <location>
        <begin position="476"/>
        <end position="487"/>
    </location>
</feature>
<feature type="region of interest" description="Disordered" evidence="1">
    <location>
        <begin position="2083"/>
        <end position="2136"/>
    </location>
</feature>
<feature type="compositionally biased region" description="Basic and acidic residues" evidence="1">
    <location>
        <begin position="185"/>
        <end position="197"/>
    </location>
</feature>
<feature type="compositionally biased region" description="Low complexity" evidence="1">
    <location>
        <begin position="2397"/>
        <end position="2406"/>
    </location>
</feature>
<feature type="compositionally biased region" description="Basic and acidic residues" evidence="1">
    <location>
        <begin position="307"/>
        <end position="340"/>
    </location>
</feature>
<feature type="compositionally biased region" description="Low complexity" evidence="1">
    <location>
        <begin position="631"/>
        <end position="641"/>
    </location>
</feature>
<feature type="compositionally biased region" description="Acidic residues" evidence="1">
    <location>
        <begin position="76"/>
        <end position="90"/>
    </location>
</feature>
<feature type="region of interest" description="Disordered" evidence="1">
    <location>
        <begin position="1845"/>
        <end position="1909"/>
    </location>
</feature>
<feature type="compositionally biased region" description="Acidic residues" evidence="1">
    <location>
        <begin position="252"/>
        <end position="264"/>
    </location>
</feature>
<feature type="region of interest" description="Disordered" evidence="1">
    <location>
        <begin position="2387"/>
        <end position="2415"/>
    </location>
</feature>
<feature type="compositionally biased region" description="Polar residues" evidence="1">
    <location>
        <begin position="2436"/>
        <end position="2445"/>
    </location>
</feature>
<feature type="compositionally biased region" description="Acidic residues" evidence="1">
    <location>
        <begin position="598"/>
        <end position="613"/>
    </location>
</feature>
<feature type="compositionally biased region" description="Acidic residues" evidence="1">
    <location>
        <begin position="1637"/>
        <end position="1657"/>
    </location>
</feature>
<feature type="compositionally biased region" description="Polar residues" evidence="1">
    <location>
        <begin position="747"/>
        <end position="761"/>
    </location>
</feature>
<feature type="compositionally biased region" description="Acidic residues" evidence="1">
    <location>
        <begin position="370"/>
        <end position="383"/>
    </location>
</feature>
<feature type="region of interest" description="Disordered" evidence="1">
    <location>
        <begin position="2314"/>
        <end position="2341"/>
    </location>
</feature>
<reference evidence="3" key="1">
    <citation type="submission" date="2025-08" db="UniProtKB">
        <authorList>
            <consortium name="RefSeq"/>
        </authorList>
    </citation>
    <scope>IDENTIFICATION</scope>
</reference>
<organism evidence="2 3">
    <name type="scientific">Priapulus caudatus</name>
    <name type="common">Priapulid worm</name>
    <dbReference type="NCBI Taxonomy" id="37621"/>
    <lineage>
        <taxon>Eukaryota</taxon>
        <taxon>Metazoa</taxon>
        <taxon>Ecdysozoa</taxon>
        <taxon>Scalidophora</taxon>
        <taxon>Priapulida</taxon>
        <taxon>Priapulimorpha</taxon>
        <taxon>Priapulimorphida</taxon>
        <taxon>Priapulidae</taxon>
        <taxon>Priapulus</taxon>
    </lineage>
</organism>
<dbReference type="Proteomes" id="UP000695022">
    <property type="component" value="Unplaced"/>
</dbReference>
<feature type="compositionally biased region" description="Polar residues" evidence="1">
    <location>
        <begin position="912"/>
        <end position="923"/>
    </location>
</feature>
<keyword evidence="2" id="KW-1185">Reference proteome</keyword>
<feature type="region of interest" description="Disordered" evidence="1">
    <location>
        <begin position="993"/>
        <end position="1023"/>
    </location>
</feature>
<feature type="compositionally biased region" description="Basic and acidic residues" evidence="1">
    <location>
        <begin position="389"/>
        <end position="399"/>
    </location>
</feature>
<name>A0ABM1DZB8_PRICU</name>
<feature type="compositionally biased region" description="Basic and acidic residues" evidence="1">
    <location>
        <begin position="268"/>
        <end position="281"/>
    </location>
</feature>
<feature type="region of interest" description="Disordered" evidence="1">
    <location>
        <begin position="2427"/>
        <end position="2453"/>
    </location>
</feature>
<protein>
    <submittedName>
        <fullName evidence="3">Titin-like</fullName>
    </submittedName>
</protein>
<feature type="compositionally biased region" description="Acidic residues" evidence="1">
    <location>
        <begin position="135"/>
        <end position="148"/>
    </location>
</feature>
<feature type="region of interest" description="Disordered" evidence="1">
    <location>
        <begin position="1442"/>
        <end position="1475"/>
    </location>
</feature>
<feature type="region of interest" description="Disordered" evidence="1">
    <location>
        <begin position="1190"/>
        <end position="1408"/>
    </location>
</feature>
<feature type="compositionally biased region" description="Basic and acidic residues" evidence="1">
    <location>
        <begin position="24"/>
        <end position="47"/>
    </location>
</feature>
<gene>
    <name evidence="3" type="primary">LOC106807470</name>
</gene>
<feature type="compositionally biased region" description="Basic residues" evidence="1">
    <location>
        <begin position="2117"/>
        <end position="2128"/>
    </location>
</feature>
<feature type="region of interest" description="Disordered" evidence="1">
    <location>
        <begin position="1"/>
        <end position="487"/>
    </location>
</feature>
<feature type="compositionally biased region" description="Basic and acidic residues" evidence="1">
    <location>
        <begin position="1190"/>
        <end position="1202"/>
    </location>
</feature>
<feature type="compositionally biased region" description="Basic and acidic residues" evidence="1">
    <location>
        <begin position="1845"/>
        <end position="1859"/>
    </location>
</feature>
<proteinExistence type="predicted"/>
<feature type="compositionally biased region" description="Polar residues" evidence="1">
    <location>
        <begin position="1690"/>
        <end position="1726"/>
    </location>
</feature>
<evidence type="ECO:0000256" key="1">
    <source>
        <dbReference type="SAM" id="MobiDB-lite"/>
    </source>
</evidence>
<dbReference type="RefSeq" id="XP_014665289.1">
    <property type="nucleotide sequence ID" value="XM_014809803.1"/>
</dbReference>
<evidence type="ECO:0000313" key="2">
    <source>
        <dbReference type="Proteomes" id="UP000695022"/>
    </source>
</evidence>
<feature type="compositionally biased region" description="Basic and acidic residues" evidence="1">
    <location>
        <begin position="2092"/>
        <end position="2109"/>
    </location>
</feature>
<feature type="region of interest" description="Disordered" evidence="1">
    <location>
        <begin position="1108"/>
        <end position="1128"/>
    </location>
</feature>
<feature type="compositionally biased region" description="Basic and acidic residues" evidence="1">
    <location>
        <begin position="93"/>
        <end position="106"/>
    </location>
</feature>
<sequence>STSEEPEEQVAEKLSSDAQEELTEAVRQEPLEDTVREVEDVPEKQEAVEDLAPTVDESASTSDEPEEQLAETPSSEAEEELTEAVEEEPVEATVREAEKVKEKQALEELAPTVDESASTSDEPEEQLAKKPSSEAQEELTDAVEEEPVEATVREAEKVPEKKALEELAPTVDESASTSDESEEQLAEKPFSDAKEELTDAVEGEPVEATVTEAEKVPEKQDAVEELAATVDESASTSDEPEEQLAEKPFSDAQEELTDAVEGEPVEATVREAEKVPEKQEAVDELAPTVDESASTSDEPEGQVAEKLSSEAQKELTEAVGKEPLEDTVREAEKVPEKQDAVEELAPTVDESAATSDEPKEQLAEKLSSEAQEELTEVVEEEPVEATVGEAEKVPEKQAVEELAPTVDESASTSEEPEEQVAEIPSSETQEEQTEAVRQEPLDDTVTGAEAVPEKQAVEEQEPIVDECVSTSEEPDKEVAEKLPSDDHVKLAEAVVEEPFGDTTKATDTAPVERVAIEDDVSVSVSEEPEKRAAEAVPSEEQEEVTVVGVDESLEDTTEPTDTVPEEREPVEEQAPTVDEAVSISEEPVKQVAKTVASDDQEQLTEAVAEEPIDETTKITDTVPEEQEAVEEQASAVDESASISEESEKQAAETVHAAEQVDVTVDVVDEPLEETTETTDTVPAEQEDMEEPAPAVDEAVSISEEPEKQGAETVPSDDQEKITEAVVDEYLEDTAGATDTVPEEQEAIDQQASAVDESASTSEEPDRQVAETVPSDVQVKLIEAVVEVPIGDTTEATDAAPVEEAIEDQASAVDEVVSISEEPEKQIAETVPSEEQEDVTEAGVGEPLKDTTKTAGTQPEDQVAIEEQTAGIDESVSIIDGPDTQVAETVPSEEKKEVTEAVVEESLEDTTKDTTMPPQHQQPLLVTEESGSVEVEPEKVPAETLPSDVMDEATDIEKEEALEDTAVIPFTALPDQMRIEQQAPVADECIFVKDEEEENEEEEDKGDEIVPSDEQEQLVKADDGDILDETVNECLPTPEDQELVADEVAITEEAVLIQEEPEKQPIDEIITSEDLEEITAADVGDLLEGSATESDAAEDQVPVEQEVADTDQAVSSQEEPVKQIEEPECSDVQVEPIESRQELVSEDTAEITDKVVAVDADICETAAVTEETISVQEEQAELVHDTVLSDDQDKLIDSDEKVPAIDTAEEESASSIAADQEGIEEVLPVTEEPVSDHEDLGKQVTEAVPAADHGEAISAAKADLPDATEAETGLPYQEDRELAMTITDEPVPLHDESGEQITETGPVEDGDRQLEAGEDVPFEVAHLTEIPDVAAAPPRDRLAEEEEEEGTETPMALSQKADADDVATVSTEDQEKLVESDKVELLEATIEPTTVQPEVMTDAEESIPPVTEPVSLIGESDEHVAETECSEVQDKLAVAVEAELLDDTSDDNKPATDSPVAIKEESIVTDMPEPEVVDTEHVEVQKELDKPIDLTPAESLTALTGQEDIEDMVVVPEESIDMHAEAEEQATETTPAEVQEAVIEAGEQKPLETTAEETSRATKDIVAITGTVAVAAEAEPAQEELKDQVAEVEPVDAQAELSDAGEALDQPTEMEDDTGNVADKGAEVLAASSSYDYTAEEIPDIDQFPEEELPDNDADDHANDVDDTEEMKAIRPFPLIDEDAFLEAVSDESSPQEAESSCTPEKGVSTGSSVPDTISGLDTTPSGYSEDEMACILQTAIDEAIYQAQRNQAKKLLETDTTDLTESDCLETVIEREKLELDEKDITDMPAELDDTYGDEGPAAVGISPDVFEHDKALAETQEADVDRGAHSNKVIEEVLPAEKHDVEGRFEDVEVERPASDSSSDLPDLDEYVIVPEEPSEASEPAAVQDMSSDVEEQDREGKEPVQETCVESKLSEITHSENQVFPSDDAAQETDFDANTGKKDALQVKFKEVADIIADVAATSEESSDEEERFVIVEETSDYEMLQREYIEQPGVDIETIVGSVEAIQEGKLEYAILDDTTTETESEECITTENDRRVDLLEPADVGFEEIIEETQPLLTEKEPDGLGAEIEEIQVTVEISSDVSEEESEHISYDQKHEFVRVDDQHSVSSRSSRGSRKAEHRHGAVVKTTKHEVEKEKVTDYKEEQIYREVYEHTESASITSYEIEVSEMSDGNSTDLDQYDDLRDQVVEPGDFKIYEHTDPLVHISVDIGTPTQHEVHTTREEVEIRESVSTTTNLDTQKTDQQYRSDTGELASQFTELHRTEVVRHPDKVTFEVKDPVTVTESETAVSGGAAEVYDVCVLARKRVRSSRVDESRTVTEESSEVFAKTDDQGATGPSGDAYMVSEHEHPEDVQVVEKEEVLDDGTVRKSRVLIKKQVHTKTIVHPDGQEEVMTTSGTTVSDSGDQRPEELDPEVQALIDRYMQDEGDAPGSVSVTRTTHSYQYPEEDEE</sequence>
<feature type="region of interest" description="Disordered" evidence="1">
    <location>
        <begin position="1599"/>
        <end position="1727"/>
    </location>
</feature>
<feature type="compositionally biased region" description="Basic and acidic residues" evidence="1">
    <location>
        <begin position="212"/>
        <end position="222"/>
    </location>
</feature>
<feature type="non-terminal residue" evidence="3">
    <location>
        <position position="1"/>
    </location>
</feature>